<dbReference type="EMBL" id="MN740918">
    <property type="protein sequence ID" value="QHU17787.1"/>
    <property type="molecule type" value="Genomic_DNA"/>
</dbReference>
<evidence type="ECO:0000313" key="2">
    <source>
        <dbReference type="EMBL" id="QHU17787.1"/>
    </source>
</evidence>
<feature type="compositionally biased region" description="Basic residues" evidence="1">
    <location>
        <begin position="422"/>
        <end position="460"/>
    </location>
</feature>
<name>A0A6C0KM07_9ZZZZ</name>
<organism evidence="2">
    <name type="scientific">viral metagenome</name>
    <dbReference type="NCBI Taxonomy" id="1070528"/>
    <lineage>
        <taxon>unclassified sequences</taxon>
        <taxon>metagenomes</taxon>
        <taxon>organismal metagenomes</taxon>
    </lineage>
</organism>
<sequence length="460" mass="52319">MSIPQASQLRMAQQALPIPNNMNALSMPQASLARINIETNVESVIPEMVSPEMVLKSEKELKNSKIESLESKLFEIHNIKDYETTSVNNNYNVYKNINKNYTNNNGNYTNNYMKEYVEGVRNRIAGKNQKEKISMLNSIENDLRFQLADAKFKLAKLDFYLENRHYYEKNLENLLNLKINREENLKNLIAKIINEKIRWEINRERFEKLGIEQTKWSPSELDYDTEQQMIDLVKSEIELVKSKLEHDFKLTKTDINFLVNFLEKKIHNKLGINRPGVLAPVVAEPAPTPEQQQKELLEFYGITSDGHYNGTFISTPTTMLLARAAAAGTLTDQMIQEQLHGRGIPDRRDADARSARLVEAAAARLAEAAASGEGEGEDAEAAAAAAAAQNPPQSPGTGADKQNHQRPRPGSTDPSLVAPHGGRNRKISRKKKNKTSLLKRKYKKQTRKYRKTKKRKLYKQ</sequence>
<accession>A0A6C0KM07</accession>
<proteinExistence type="predicted"/>
<evidence type="ECO:0000256" key="1">
    <source>
        <dbReference type="SAM" id="MobiDB-lite"/>
    </source>
</evidence>
<feature type="region of interest" description="Disordered" evidence="1">
    <location>
        <begin position="368"/>
        <end position="460"/>
    </location>
</feature>
<dbReference type="AlphaFoldDB" id="A0A6C0KM07"/>
<protein>
    <submittedName>
        <fullName evidence="2">Uncharacterized protein</fullName>
    </submittedName>
</protein>
<reference evidence="2" key="1">
    <citation type="journal article" date="2020" name="Nature">
        <title>Giant virus diversity and host interactions through global metagenomics.</title>
        <authorList>
            <person name="Schulz F."/>
            <person name="Roux S."/>
            <person name="Paez-Espino D."/>
            <person name="Jungbluth S."/>
            <person name="Walsh D.A."/>
            <person name="Denef V.J."/>
            <person name="McMahon K.D."/>
            <person name="Konstantinidis K.T."/>
            <person name="Eloe-Fadrosh E.A."/>
            <person name="Kyrpides N.C."/>
            <person name="Woyke T."/>
        </authorList>
    </citation>
    <scope>NUCLEOTIDE SEQUENCE</scope>
    <source>
        <strain evidence="2">GVMAG-S-3300012919-55</strain>
    </source>
</reference>